<dbReference type="RefSeq" id="WP_151423447.1">
    <property type="nucleotide sequence ID" value="NZ_WBJX01000002.1"/>
</dbReference>
<organism evidence="2 3">
    <name type="scientific">Pseudoclavibacter terrae</name>
    <dbReference type="NCBI Taxonomy" id="1530195"/>
    <lineage>
        <taxon>Bacteria</taxon>
        <taxon>Bacillati</taxon>
        <taxon>Actinomycetota</taxon>
        <taxon>Actinomycetes</taxon>
        <taxon>Micrococcales</taxon>
        <taxon>Microbacteriaceae</taxon>
        <taxon>Pseudoclavibacter</taxon>
    </lineage>
</organism>
<feature type="transmembrane region" description="Helical" evidence="1">
    <location>
        <begin position="49"/>
        <end position="69"/>
    </location>
</feature>
<dbReference type="InterPro" id="IPR021449">
    <property type="entry name" value="DUF3099"/>
</dbReference>
<keyword evidence="1" id="KW-0812">Transmembrane</keyword>
<accession>A0A7J5B3C0</accession>
<reference evidence="2 3" key="1">
    <citation type="submission" date="2019-09" db="EMBL/GenBank/DDBJ databases">
        <title>Phylogeny of genus Pseudoclavibacter and closely related genus.</title>
        <authorList>
            <person name="Li Y."/>
        </authorList>
    </citation>
    <scope>NUCLEOTIDE SEQUENCE [LARGE SCALE GENOMIC DNA]</scope>
    <source>
        <strain evidence="2 3">THG-MD12</strain>
    </source>
</reference>
<dbReference type="OrthoDB" id="4229919at2"/>
<dbReference type="Pfam" id="PF11298">
    <property type="entry name" value="DUF3099"/>
    <property type="match status" value="1"/>
</dbReference>
<evidence type="ECO:0000313" key="3">
    <source>
        <dbReference type="Proteomes" id="UP000490386"/>
    </source>
</evidence>
<name>A0A7J5B3C0_9MICO</name>
<keyword evidence="1" id="KW-1133">Transmembrane helix</keyword>
<dbReference type="EMBL" id="WBJX01000002">
    <property type="protein sequence ID" value="KAB1638388.1"/>
    <property type="molecule type" value="Genomic_DNA"/>
</dbReference>
<keyword evidence="1" id="KW-0472">Membrane</keyword>
<dbReference type="Proteomes" id="UP000490386">
    <property type="component" value="Unassembled WGS sequence"/>
</dbReference>
<gene>
    <name evidence="2" type="ORF">F8O03_08315</name>
</gene>
<comment type="caution">
    <text evidence="2">The sequence shown here is derived from an EMBL/GenBank/DDBJ whole genome shotgun (WGS) entry which is preliminary data.</text>
</comment>
<dbReference type="AlphaFoldDB" id="A0A7J5B3C0"/>
<proteinExistence type="predicted"/>
<protein>
    <submittedName>
        <fullName evidence="2">DUF3099 domain-containing protein</fullName>
    </submittedName>
</protein>
<evidence type="ECO:0000256" key="1">
    <source>
        <dbReference type="SAM" id="Phobius"/>
    </source>
</evidence>
<feature type="transmembrane region" description="Helical" evidence="1">
    <location>
        <begin position="26"/>
        <end position="43"/>
    </location>
</feature>
<sequence>MRSHTTNVTSMADSEYDERAARMKKYTIMMLIRVACFVALIWVRGPWMFVFAAGAIFLPYFAVVIANAATQRRTRGVERPSFLQRRGKPDA</sequence>
<evidence type="ECO:0000313" key="2">
    <source>
        <dbReference type="EMBL" id="KAB1638388.1"/>
    </source>
</evidence>
<keyword evidence="3" id="KW-1185">Reference proteome</keyword>